<reference evidence="3 4" key="1">
    <citation type="submission" date="2020-08" db="EMBL/GenBank/DDBJ databases">
        <title>Novel species isolated from subtropical streams in China.</title>
        <authorList>
            <person name="Lu H."/>
        </authorList>
    </citation>
    <scope>NUCLEOTIDE SEQUENCE [LARGE SCALE GENOMIC DNA]</scope>
    <source>
        <strain evidence="3 4">CY22W</strain>
    </source>
</reference>
<dbReference type="Proteomes" id="UP000654304">
    <property type="component" value="Unassembled WGS sequence"/>
</dbReference>
<sequence>MITVQVVYAAQNAIYCAQATLTADATLHEAIVQSGIVNMCPAIDVSVMKVGVFGKLRALDAGLHDADRIEIYRPLSADPMEARRRRAKKQARQQASS</sequence>
<comment type="similarity">
    <text evidence="1 2">Belongs to the UPF0125 (RnfH) family.</text>
</comment>
<name>A0ABR7A153_9BURK</name>
<dbReference type="PANTHER" id="PTHR37483:SF1">
    <property type="entry name" value="UPF0125 PROTEIN RATB"/>
    <property type="match status" value="1"/>
</dbReference>
<dbReference type="Pfam" id="PF03658">
    <property type="entry name" value="Ub-RnfH"/>
    <property type="match status" value="1"/>
</dbReference>
<dbReference type="Gene3D" id="3.10.20.280">
    <property type="entry name" value="RnfH-like"/>
    <property type="match status" value="1"/>
</dbReference>
<accession>A0ABR7A153</accession>
<dbReference type="PANTHER" id="PTHR37483">
    <property type="entry name" value="UPF0125 PROTEIN RATB"/>
    <property type="match status" value="1"/>
</dbReference>
<dbReference type="InterPro" id="IPR005346">
    <property type="entry name" value="RnfH"/>
</dbReference>
<evidence type="ECO:0000256" key="1">
    <source>
        <dbReference type="ARBA" id="ARBA00010645"/>
    </source>
</evidence>
<gene>
    <name evidence="3" type="ORF">H8K43_03095</name>
</gene>
<dbReference type="EMBL" id="JACOGD010000001">
    <property type="protein sequence ID" value="MBC3930648.1"/>
    <property type="molecule type" value="Genomic_DNA"/>
</dbReference>
<evidence type="ECO:0000313" key="4">
    <source>
        <dbReference type="Proteomes" id="UP000654304"/>
    </source>
</evidence>
<dbReference type="InterPro" id="IPR016155">
    <property type="entry name" value="Mopterin_synth/thiamin_S_b"/>
</dbReference>
<protein>
    <recommendedName>
        <fullName evidence="2">UPF0125 protein H8K43_03095</fullName>
    </recommendedName>
</protein>
<evidence type="ECO:0000256" key="2">
    <source>
        <dbReference type="HAMAP-Rule" id="MF_00460"/>
    </source>
</evidence>
<proteinExistence type="inferred from homology"/>
<dbReference type="NCBIfam" id="NF002490">
    <property type="entry name" value="PRK01777.1"/>
    <property type="match status" value="1"/>
</dbReference>
<dbReference type="SUPFAM" id="SSF54285">
    <property type="entry name" value="MoaD/ThiS"/>
    <property type="match status" value="1"/>
</dbReference>
<keyword evidence="4" id="KW-1185">Reference proteome</keyword>
<dbReference type="InterPro" id="IPR037021">
    <property type="entry name" value="RnfH_sf"/>
</dbReference>
<organism evidence="3 4">
    <name type="scientific">Undibacterium curvum</name>
    <dbReference type="NCBI Taxonomy" id="2762294"/>
    <lineage>
        <taxon>Bacteria</taxon>
        <taxon>Pseudomonadati</taxon>
        <taxon>Pseudomonadota</taxon>
        <taxon>Betaproteobacteria</taxon>
        <taxon>Burkholderiales</taxon>
        <taxon>Oxalobacteraceae</taxon>
        <taxon>Undibacterium</taxon>
    </lineage>
</organism>
<comment type="caution">
    <text evidence="3">The sequence shown here is derived from an EMBL/GenBank/DDBJ whole genome shotgun (WGS) entry which is preliminary data.</text>
</comment>
<evidence type="ECO:0000313" key="3">
    <source>
        <dbReference type="EMBL" id="MBC3930648.1"/>
    </source>
</evidence>
<dbReference type="HAMAP" id="MF_00460">
    <property type="entry name" value="UPF0125_RnfH"/>
    <property type="match status" value="1"/>
</dbReference>